<evidence type="ECO:0000313" key="4">
    <source>
        <dbReference type="Proteomes" id="UP001319930"/>
    </source>
</evidence>
<name>A0A1B1LQF7_KLEPN</name>
<geneLocation type="plasmid" evidence="2">
    <name>pKP04VIM</name>
</geneLocation>
<dbReference type="PATRIC" id="fig|573.1650.peg.5541"/>
<proteinExistence type="predicted"/>
<dbReference type="Proteomes" id="UP001319930">
    <property type="component" value="Plasmid pNUITM-VK2"/>
</dbReference>
<evidence type="ECO:0000313" key="2">
    <source>
        <dbReference type="EMBL" id="ANS55247.1"/>
    </source>
</evidence>
<dbReference type="EMBL" id="KU318421">
    <property type="protein sequence ID" value="ANS55247.1"/>
    <property type="molecule type" value="Genomic_DNA"/>
</dbReference>
<keyword evidence="2" id="KW-0614">Plasmid</keyword>
<dbReference type="PROSITE" id="PS51257">
    <property type="entry name" value="PROKAR_LIPOPROTEIN"/>
    <property type="match status" value="1"/>
</dbReference>
<dbReference type="AlphaFoldDB" id="A0A1B1LQF7"/>
<sequence>MLKNSLMLLAALFLTACQQSPGWHKTLPAISYSPVKTIDMPGKVSGNYTVRVVNAGIEVYVLIENGYNEFMTVNKLSLYGNRCGYESQEELLIPPASVSTYMVPNIALLGLCYTDDIKMIFVNNKFNGLSRNKKDTPVPLEVLMQFKLTSAKENEEYNDVIYSSWN</sequence>
<dbReference type="GeneID" id="93756815"/>
<accession>A0A1B1LQF7</accession>
<geneLocation type="plasmid" evidence="3 4">
    <name>pNUITM-VK2</name>
</geneLocation>
<gene>
    <name evidence="3" type="ORF">NUITMVK2_0510</name>
</gene>
<protein>
    <submittedName>
        <fullName evidence="3">Lipoprotein</fullName>
    </submittedName>
</protein>
<reference evidence="3 4" key="2">
    <citation type="submission" date="2021-09" db="EMBL/GenBank/DDBJ databases">
        <title>Whole genome sequencing of antimicrobial-resistant bacteria isolated from aquatic animals, plants, and environment in Asia.</title>
        <authorList>
            <person name="Hirabayashi A."/>
            <person name="Suzuki M."/>
        </authorList>
    </citation>
    <scope>NUCLEOTIDE SEQUENCE [LARGE SCALE GENOMIC DNA]</scope>
    <source>
        <strain evidence="3 4">NUITM-VK2</strain>
        <plasmid evidence="3 4">pNUITM-VK2</plasmid>
    </source>
</reference>
<evidence type="ECO:0000256" key="1">
    <source>
        <dbReference type="SAM" id="SignalP"/>
    </source>
</evidence>
<evidence type="ECO:0000313" key="3">
    <source>
        <dbReference type="EMBL" id="BDB30937.1"/>
    </source>
</evidence>
<feature type="chain" id="PRO_5015060694" evidence="1">
    <location>
        <begin position="20"/>
        <end position="166"/>
    </location>
</feature>
<dbReference type="RefSeq" id="WP_014839950.1">
    <property type="nucleotide sequence ID" value="NZ_AP018583.1"/>
</dbReference>
<keyword evidence="3" id="KW-0449">Lipoprotein</keyword>
<keyword evidence="1" id="KW-0732">Signal</keyword>
<dbReference type="EMBL" id="AP025164">
    <property type="protein sequence ID" value="BDB30937.1"/>
    <property type="molecule type" value="Genomic_DNA"/>
</dbReference>
<organism evidence="2">
    <name type="scientific">Klebsiella pneumoniae</name>
    <dbReference type="NCBI Taxonomy" id="573"/>
    <lineage>
        <taxon>Bacteria</taxon>
        <taxon>Pseudomonadati</taxon>
        <taxon>Pseudomonadota</taxon>
        <taxon>Gammaproteobacteria</taxon>
        <taxon>Enterobacterales</taxon>
        <taxon>Enterobacteriaceae</taxon>
        <taxon>Klebsiella/Raoultella group</taxon>
        <taxon>Klebsiella</taxon>
        <taxon>Klebsiella pneumoniae complex</taxon>
    </lineage>
</organism>
<reference evidence="2" key="1">
    <citation type="submission" date="2015-12" db="EMBL/GenBank/DDBJ databases">
        <title>Klebsiella pneumoniae strain KP04 plasmid pKP04VIM, complete sequence.</title>
        <authorList>
            <person name="Li R."/>
            <person name="Lin D."/>
            <person name="Chen C."/>
        </authorList>
    </citation>
    <scope>NUCLEOTIDE SEQUENCE</scope>
    <source>
        <plasmid evidence="2">pKP04VIM</plasmid>
    </source>
</reference>
<feature type="signal peptide" evidence="1">
    <location>
        <begin position="1"/>
        <end position="19"/>
    </location>
</feature>